<reference evidence="5" key="1">
    <citation type="journal article" date="2009" name="Appl. Environ. Microbiol.">
        <title>Insect-specific polyketide synthases (PKSs), potential PKS-nonribosomal peptide synthetase hybrids, and novel PKS clades in tropical fungi.</title>
        <authorList>
            <person name="Amnuaykanjanasin A."/>
            <person name="Phonghanpot S."/>
            <person name="Sengpanich N."/>
            <person name="Cheevadhanarak S."/>
            <person name="Tanticharoen M."/>
        </authorList>
    </citation>
    <scope>NUCLEOTIDE SEQUENCE</scope>
    <source>
        <strain evidence="5">F1R2A1</strain>
    </source>
</reference>
<dbReference type="PROSITE" id="PS52004">
    <property type="entry name" value="KS3_2"/>
    <property type="match status" value="1"/>
</dbReference>
<evidence type="ECO:0000256" key="3">
    <source>
        <dbReference type="ARBA" id="ARBA00022679"/>
    </source>
</evidence>
<dbReference type="Gene3D" id="3.40.47.10">
    <property type="match status" value="1"/>
</dbReference>
<protein>
    <submittedName>
        <fullName evidence="5">Polyketide synthase</fullName>
    </submittedName>
</protein>
<dbReference type="PANTHER" id="PTHR43775">
    <property type="entry name" value="FATTY ACID SYNTHASE"/>
    <property type="match status" value="1"/>
</dbReference>
<dbReference type="Gene3D" id="3.40.366.10">
    <property type="entry name" value="Malonyl-Coenzyme A Acyl Carrier Protein, domain 2"/>
    <property type="match status" value="1"/>
</dbReference>
<dbReference type="Gene3D" id="3.30.70.3290">
    <property type="match status" value="1"/>
</dbReference>
<keyword evidence="2" id="KW-0597">Phosphoprotein</keyword>
<evidence type="ECO:0000256" key="1">
    <source>
        <dbReference type="ARBA" id="ARBA00022450"/>
    </source>
</evidence>
<keyword evidence="1" id="KW-0596">Phosphopantetheine</keyword>
<feature type="non-terminal residue" evidence="5">
    <location>
        <position position="275"/>
    </location>
</feature>
<dbReference type="SUPFAM" id="SSF53901">
    <property type="entry name" value="Thiolase-like"/>
    <property type="match status" value="1"/>
</dbReference>
<evidence type="ECO:0000259" key="4">
    <source>
        <dbReference type="PROSITE" id="PS52004"/>
    </source>
</evidence>
<feature type="domain" description="Ketosynthase family 3 (KS3)" evidence="4">
    <location>
        <begin position="1"/>
        <end position="151"/>
    </location>
</feature>
<evidence type="ECO:0000256" key="2">
    <source>
        <dbReference type="ARBA" id="ARBA00022553"/>
    </source>
</evidence>
<dbReference type="GO" id="GO:0006633">
    <property type="term" value="P:fatty acid biosynthetic process"/>
    <property type="evidence" value="ECO:0007669"/>
    <property type="project" value="TreeGrafter"/>
</dbReference>
<dbReference type="PANTHER" id="PTHR43775:SF20">
    <property type="entry name" value="HYBRID PKS-NRPS SYNTHETASE APDA"/>
    <property type="match status" value="1"/>
</dbReference>
<dbReference type="InterPro" id="IPR020841">
    <property type="entry name" value="PKS_Beta-ketoAc_synthase_dom"/>
</dbReference>
<dbReference type="InterPro" id="IPR016039">
    <property type="entry name" value="Thiolase-like"/>
</dbReference>
<dbReference type="InterPro" id="IPR032821">
    <property type="entry name" value="PKS_assoc"/>
</dbReference>
<sequence>EGHGTGTQVGDPREASAIYDAFFADDVGPAGGFEAPERSDAIIGSHESRESRECGDAGILHVGSVKTIIGHTEGAAGLAGLLRVVQAMKHSKIPPNLHLHTLNPSVRPFCKSLRIPTTLQSWPAVHEGQPLRASVNSFGFGGTNARAIVELFDPHIHAKCPLDSMDSMTTRDEHPTPVPLVVSANSRRSLKLGVQRLRDVLLKNPFIPCDQLAFELSRRTEFPYRIATPSATTANAVEALDRALEIDTEHFGSRAHSLQGPSRILAIFTGQGAQW</sequence>
<dbReference type="AlphaFoldDB" id="B7TIU1"/>
<accession>B7TIU1</accession>
<name>B7TIU1_9PLEO</name>
<organism evidence="5">
    <name type="scientific">Helicascus kanaloanus</name>
    <dbReference type="NCBI Taxonomy" id="85914"/>
    <lineage>
        <taxon>Eukaryota</taxon>
        <taxon>Fungi</taxon>
        <taxon>Dikarya</taxon>
        <taxon>Ascomycota</taxon>
        <taxon>Pezizomycotina</taxon>
        <taxon>Dothideomycetes</taxon>
        <taxon>Pleosporomycetidae</taxon>
        <taxon>Pleosporales</taxon>
        <taxon>Massarineae</taxon>
        <taxon>Morosphaeriaceae</taxon>
        <taxon>Helicascus</taxon>
    </lineage>
</organism>
<dbReference type="GO" id="GO:0004312">
    <property type="term" value="F:fatty acid synthase activity"/>
    <property type="evidence" value="ECO:0007669"/>
    <property type="project" value="TreeGrafter"/>
</dbReference>
<dbReference type="SMART" id="SM00825">
    <property type="entry name" value="PKS_KS"/>
    <property type="match status" value="1"/>
</dbReference>
<evidence type="ECO:0000313" key="5">
    <source>
        <dbReference type="EMBL" id="ACJ67095.1"/>
    </source>
</evidence>
<dbReference type="InterPro" id="IPR014031">
    <property type="entry name" value="Ketoacyl_synth_C"/>
</dbReference>
<dbReference type="EMBL" id="FJ227570">
    <property type="protein sequence ID" value="ACJ67095.1"/>
    <property type="molecule type" value="Genomic_DNA"/>
</dbReference>
<keyword evidence="3" id="KW-0808">Transferase</keyword>
<dbReference type="GO" id="GO:0044550">
    <property type="term" value="P:secondary metabolite biosynthetic process"/>
    <property type="evidence" value="ECO:0007669"/>
    <property type="project" value="TreeGrafter"/>
</dbReference>
<dbReference type="Pfam" id="PF16197">
    <property type="entry name" value="KAsynt_C_assoc"/>
    <property type="match status" value="1"/>
</dbReference>
<proteinExistence type="predicted"/>
<feature type="non-terminal residue" evidence="5">
    <location>
        <position position="1"/>
    </location>
</feature>
<dbReference type="Pfam" id="PF02801">
    <property type="entry name" value="Ketoacyl-synt_C"/>
    <property type="match status" value="1"/>
</dbReference>
<dbReference type="InterPro" id="IPR001227">
    <property type="entry name" value="Ac_transferase_dom_sf"/>
</dbReference>
<dbReference type="InterPro" id="IPR050091">
    <property type="entry name" value="PKS_NRPS_Biosynth_Enz"/>
</dbReference>